<feature type="transmembrane region" description="Helical" evidence="1">
    <location>
        <begin position="209"/>
        <end position="238"/>
    </location>
</feature>
<dbReference type="Proteomes" id="UP000805614">
    <property type="component" value="Unassembled WGS sequence"/>
</dbReference>
<keyword evidence="1" id="KW-0812">Transmembrane</keyword>
<comment type="caution">
    <text evidence="3">The sequence shown here is derived from an EMBL/GenBank/DDBJ whole genome shotgun (WGS) entry which is preliminary data.</text>
</comment>
<evidence type="ECO:0000313" key="3">
    <source>
        <dbReference type="EMBL" id="MBC6471332.1"/>
    </source>
</evidence>
<feature type="transmembrane region" description="Helical" evidence="1">
    <location>
        <begin position="54"/>
        <end position="78"/>
    </location>
</feature>
<proteinExistence type="predicted"/>
<name>A0ABR7M2J3_9ACTN</name>
<dbReference type="PANTHER" id="PTHR12879">
    <property type="entry name" value="SPHINGOLIPID DELTA 4 DESATURASE/C-4 HYDROXYLASE PROTEIN DES2"/>
    <property type="match status" value="1"/>
</dbReference>
<gene>
    <name evidence="3" type="ORF">HKK74_38485</name>
</gene>
<evidence type="ECO:0000259" key="2">
    <source>
        <dbReference type="Pfam" id="PF00487"/>
    </source>
</evidence>
<organism evidence="3 4">
    <name type="scientific">Actinomadura alba</name>
    <dbReference type="NCBI Taxonomy" id="406431"/>
    <lineage>
        <taxon>Bacteria</taxon>
        <taxon>Bacillati</taxon>
        <taxon>Actinomycetota</taxon>
        <taxon>Actinomycetes</taxon>
        <taxon>Streptosporangiales</taxon>
        <taxon>Thermomonosporaceae</taxon>
        <taxon>Actinomadura</taxon>
    </lineage>
</organism>
<keyword evidence="4" id="KW-1185">Reference proteome</keyword>
<keyword evidence="1" id="KW-1133">Transmembrane helix</keyword>
<accession>A0ABR7M2J3</accession>
<protein>
    <submittedName>
        <fullName evidence="3">Fatty acid desaturase</fullName>
    </submittedName>
</protein>
<evidence type="ECO:0000313" key="4">
    <source>
        <dbReference type="Proteomes" id="UP000805614"/>
    </source>
</evidence>
<sequence length="327" mass="37200">MEDAPRQLEDTAAPGRGGRIWRSSPLDAVLLGLSIAHFVATLVIAFQWDDLGPWGRAGCFALLVGMMVYNIIVVSHLFTHQPWFRSSKLNGFVSILNSVNIAQSVQEYRISHVRNHHRYNNDRRGPDGTTKDVTSTYRYGKGDDHANVFRYTVVGGVQTLVDVGRALVAVHRLWRVGAHETLLLELTSRTPGKRSAELRQVQLDRTVQFVGVCLLLVISWQWTLLIYVPAVLLAFIVVNVQNYYEHYGATPENRYANSVSHYGRIYNALSFNDGYHQEHHLHPPTHWSRLPVVKKEREHELNEVDRVISPVPAIVGFLDRKRVVRGR</sequence>
<evidence type="ECO:0000256" key="1">
    <source>
        <dbReference type="SAM" id="Phobius"/>
    </source>
</evidence>
<dbReference type="InterPro" id="IPR005804">
    <property type="entry name" value="FA_desaturase_dom"/>
</dbReference>
<keyword evidence="1" id="KW-0472">Membrane</keyword>
<dbReference type="PANTHER" id="PTHR12879:SF8">
    <property type="entry name" value="SPHINGOLIPID DELTA(4)-DESATURASE DES1"/>
    <property type="match status" value="1"/>
</dbReference>
<reference evidence="3 4" key="1">
    <citation type="submission" date="2020-06" db="EMBL/GenBank/DDBJ databases">
        <title>Actinomadura xiongansis sp. nov., isolated from soil of Baiyangdian.</title>
        <authorList>
            <person name="Zhang X."/>
        </authorList>
    </citation>
    <scope>NUCLEOTIDE SEQUENCE [LARGE SCALE GENOMIC DNA]</scope>
    <source>
        <strain evidence="3 4">HBUM206468</strain>
    </source>
</reference>
<dbReference type="Pfam" id="PF00487">
    <property type="entry name" value="FA_desaturase"/>
    <property type="match status" value="1"/>
</dbReference>
<feature type="transmembrane region" description="Helical" evidence="1">
    <location>
        <begin position="28"/>
        <end position="48"/>
    </location>
</feature>
<dbReference type="EMBL" id="JABVEC010000070">
    <property type="protein sequence ID" value="MBC6471332.1"/>
    <property type="molecule type" value="Genomic_DNA"/>
</dbReference>
<feature type="domain" description="Fatty acid desaturase" evidence="2">
    <location>
        <begin position="59"/>
        <end position="304"/>
    </location>
</feature>